<dbReference type="GO" id="GO:0005975">
    <property type="term" value="P:carbohydrate metabolic process"/>
    <property type="evidence" value="ECO:0007669"/>
    <property type="project" value="InterPro"/>
</dbReference>
<dbReference type="EMBL" id="JARQBJ010000004">
    <property type="protein sequence ID" value="MDT2810712.1"/>
    <property type="molecule type" value="Genomic_DNA"/>
</dbReference>
<dbReference type="PANTHER" id="PTHR36447">
    <property type="entry name" value="BETA-GALACTOSIDASE GANA"/>
    <property type="match status" value="1"/>
</dbReference>
<dbReference type="InterPro" id="IPR013738">
    <property type="entry name" value="Beta_galactosidase_Trimer"/>
</dbReference>
<evidence type="ECO:0000256" key="1">
    <source>
        <dbReference type="ARBA" id="ARBA00001412"/>
    </source>
</evidence>
<comment type="caution">
    <text evidence="10">The sequence shown here is derived from an EMBL/GenBank/DDBJ whole genome shotgun (WGS) entry which is preliminary data.</text>
</comment>
<keyword evidence="6" id="KW-0862">Zinc</keyword>
<proteinExistence type="inferred from homology"/>
<evidence type="ECO:0000256" key="4">
    <source>
        <dbReference type="ARBA" id="ARBA00022723"/>
    </source>
</evidence>
<keyword evidence="4" id="KW-0479">Metal-binding</keyword>
<accession>A0AAW8U0F7</accession>
<dbReference type="InterPro" id="IPR003476">
    <property type="entry name" value="Glyco_hydro_42"/>
</dbReference>
<comment type="catalytic activity">
    <reaction evidence="1">
        <text>Hydrolysis of terminal non-reducing beta-D-galactose residues in beta-D-galactosides.</text>
        <dbReference type="EC" id="3.2.1.23"/>
    </reaction>
</comment>
<dbReference type="InterPro" id="IPR029062">
    <property type="entry name" value="Class_I_gatase-like"/>
</dbReference>
<comment type="similarity">
    <text evidence="2">Belongs to the glycosyl hydrolase 42 family.</text>
</comment>
<dbReference type="AlphaFoldDB" id="A0AAW8U0F7"/>
<keyword evidence="5 10" id="KW-0378">Hydrolase</keyword>
<dbReference type="CDD" id="cd03143">
    <property type="entry name" value="A4_beta-galactosidase_middle_domain"/>
    <property type="match status" value="1"/>
</dbReference>
<dbReference type="InterPro" id="IPR036514">
    <property type="entry name" value="SGNH_hydro_sf"/>
</dbReference>
<evidence type="ECO:0000256" key="5">
    <source>
        <dbReference type="ARBA" id="ARBA00022801"/>
    </source>
</evidence>
<evidence type="ECO:0000313" key="10">
    <source>
        <dbReference type="EMBL" id="MDT2810712.1"/>
    </source>
</evidence>
<feature type="domain" description="Glycoside hydrolase family 42 N-terminal" evidence="8">
    <location>
        <begin position="225"/>
        <end position="591"/>
    </location>
</feature>
<dbReference type="Gene3D" id="3.40.50.880">
    <property type="match status" value="1"/>
</dbReference>
<evidence type="ECO:0000256" key="3">
    <source>
        <dbReference type="ARBA" id="ARBA00012756"/>
    </source>
</evidence>
<evidence type="ECO:0000256" key="2">
    <source>
        <dbReference type="ARBA" id="ARBA00005940"/>
    </source>
</evidence>
<dbReference type="InterPro" id="IPR017853">
    <property type="entry name" value="GH"/>
</dbReference>
<dbReference type="RefSeq" id="WP_311835552.1">
    <property type="nucleotide sequence ID" value="NZ_JARQBJ010000004.1"/>
</dbReference>
<protein>
    <recommendedName>
        <fullName evidence="3">beta-galactosidase</fullName>
        <ecNumber evidence="3">3.2.1.23</ecNumber>
    </recommendedName>
</protein>
<feature type="domain" description="Beta-galactosidase trimerisation" evidence="9">
    <location>
        <begin position="604"/>
        <end position="801"/>
    </location>
</feature>
<name>A0AAW8U0F7_9ENTE</name>
<organism evidence="10 11">
    <name type="scientific">Enterococcus asini</name>
    <dbReference type="NCBI Taxonomy" id="57732"/>
    <lineage>
        <taxon>Bacteria</taxon>
        <taxon>Bacillati</taxon>
        <taxon>Bacillota</taxon>
        <taxon>Bacilli</taxon>
        <taxon>Lactobacillales</taxon>
        <taxon>Enterococcaceae</taxon>
        <taxon>Enterococcus</taxon>
    </lineage>
</organism>
<dbReference type="EC" id="3.2.1.23" evidence="3"/>
<dbReference type="Pfam" id="PF00657">
    <property type="entry name" value="Lipase_GDSL"/>
    <property type="match status" value="1"/>
</dbReference>
<dbReference type="Gene3D" id="3.20.20.80">
    <property type="entry name" value="Glycosidases"/>
    <property type="match status" value="1"/>
</dbReference>
<evidence type="ECO:0000259" key="9">
    <source>
        <dbReference type="Pfam" id="PF08532"/>
    </source>
</evidence>
<dbReference type="Proteomes" id="UP001256711">
    <property type="component" value="Unassembled WGS sequence"/>
</dbReference>
<dbReference type="GO" id="GO:0009341">
    <property type="term" value="C:beta-galactosidase complex"/>
    <property type="evidence" value="ECO:0007669"/>
    <property type="project" value="InterPro"/>
</dbReference>
<evidence type="ECO:0000256" key="6">
    <source>
        <dbReference type="ARBA" id="ARBA00022833"/>
    </source>
</evidence>
<dbReference type="InterPro" id="IPR001087">
    <property type="entry name" value="GDSL"/>
</dbReference>
<dbReference type="GO" id="GO:0016788">
    <property type="term" value="F:hydrolase activity, acting on ester bonds"/>
    <property type="evidence" value="ECO:0007669"/>
    <property type="project" value="InterPro"/>
</dbReference>
<dbReference type="Pfam" id="PF08532">
    <property type="entry name" value="Glyco_hydro_42M"/>
    <property type="match status" value="1"/>
</dbReference>
<dbReference type="Pfam" id="PF02449">
    <property type="entry name" value="Glyco_hydro_42"/>
    <property type="match status" value="1"/>
</dbReference>
<dbReference type="InterPro" id="IPR013529">
    <property type="entry name" value="Glyco_hydro_42_N"/>
</dbReference>
<dbReference type="CDD" id="cd01821">
    <property type="entry name" value="Rhamnogalacturan_acetylesterase_like"/>
    <property type="match status" value="1"/>
</dbReference>
<dbReference type="PANTHER" id="PTHR36447:SF2">
    <property type="entry name" value="BETA-GALACTOSIDASE YESZ"/>
    <property type="match status" value="1"/>
</dbReference>
<dbReference type="Gene3D" id="3.40.50.1110">
    <property type="entry name" value="SGNH hydrolase"/>
    <property type="match status" value="1"/>
</dbReference>
<evidence type="ECO:0000313" key="11">
    <source>
        <dbReference type="Proteomes" id="UP001256711"/>
    </source>
</evidence>
<gene>
    <name evidence="10" type="ORF">P7H43_09450</name>
</gene>
<dbReference type="GO" id="GO:0004565">
    <property type="term" value="F:beta-galactosidase activity"/>
    <property type="evidence" value="ECO:0007669"/>
    <property type="project" value="UniProtKB-EC"/>
</dbReference>
<evidence type="ECO:0000259" key="8">
    <source>
        <dbReference type="Pfam" id="PF02449"/>
    </source>
</evidence>
<dbReference type="SUPFAM" id="SSF52266">
    <property type="entry name" value="SGNH hydrolase"/>
    <property type="match status" value="1"/>
</dbReference>
<dbReference type="GO" id="GO:0046872">
    <property type="term" value="F:metal ion binding"/>
    <property type="evidence" value="ECO:0007669"/>
    <property type="project" value="UniProtKB-KW"/>
</dbReference>
<dbReference type="SUPFAM" id="SSF52317">
    <property type="entry name" value="Class I glutamine amidotransferase-like"/>
    <property type="match status" value="1"/>
</dbReference>
<evidence type="ECO:0000256" key="7">
    <source>
        <dbReference type="ARBA" id="ARBA00023295"/>
    </source>
</evidence>
<reference evidence="10" key="1">
    <citation type="submission" date="2023-03" db="EMBL/GenBank/DDBJ databases">
        <authorList>
            <person name="Shen W."/>
            <person name="Cai J."/>
        </authorList>
    </citation>
    <scope>NUCLEOTIDE SEQUENCE</scope>
    <source>
        <strain evidence="10">B226-2</strain>
    </source>
</reference>
<dbReference type="InterPro" id="IPR037459">
    <property type="entry name" value="RhgT-like"/>
</dbReference>
<keyword evidence="7 10" id="KW-0326">Glycosidase</keyword>
<dbReference type="SUPFAM" id="SSF51445">
    <property type="entry name" value="(Trans)glycosidases"/>
    <property type="match status" value="1"/>
</dbReference>
<sequence length="875" mass="100679">MNILLAGDSTVADYPESQRPMTGWGQALRELFAPENVVVKNFAKPGATTKTFMEEGLWDDLRNAITPGDLVLIQFGHNDQKPENGVLPGEYESRLRKMITDVKTAKGQAILCSPTERRLHPFSHKPEPSFTQQLPLLRRIAETEEIPLYDLNRYTYFLYQTTGIEEAKRYFLWSGVDELANYPAGSQDNTHFSEAGALAIARYVKLRLREFIQSELFDKRYYGACMYPEVWPEEIFAQDVAQMKELGMNFARIGEFIWQHIEKTPGQFDLSILERALTLYQQVGIDVCLCIPTPTPPRWFTVMHPEARIKNLDGTVMEHGSRQQCCTNNEDYRFYAYRMTREVAKLARRFDNVIAIQLDNEFKCHVDLCFCDTCQNRWHQYLAEEYGTVQWMNKSWGTQVWSEAYDRFDQVVMPLTTPFLHNSSLMNAFRKFTADTINEFAHDLCHFVRMETEVPITHNTAFGFNLMNDRLFRDLDVAGFDTYPKYTDYPWYTMNLDRFRNVRNTNQEMLLLETCTSHNGHIENYATPAPTGWVTAEAFIGYAGNLKSFSFWHYRGHRFGVEQPHSAVVTAWGEPDQGFEDVQRTGKLLQAMEPYLQRTHYQKANVAIVYSDHAKRFYTIDNGGIYDYRSLFLDYYGSVIRGGINVEIIQENSDFTDYEVLLIPYLRNVSPELLAKLQVFTKNGGKLILGPMTGDRTGELSWPANNGLDLIGEWLHCKGITQYRVEEGTYTASYQEKTTTLSGLVTTFVGDNWQAVVEGAKHQLVIGKQQVDAGEVFYVGGQPQKLTGDELWRKFLTQEVLPYATDRGLVKVKEGIMKYRRESQTEIQLYLCNLGVTESSFELKTMASSCLNHEDLFPGEVTLAPYEYLILSFAK</sequence>